<sequence>MSNNLSSAEKLSKLLERITQMTANLSKPAVYTKISEGWQKAAKGPVLAAAMQLEMARGGRNAIKKAYAVRAEAAKQEAAKAAKAAAEQAEAIEAASMKAAMAAAAAGKGRKAKRKLERLQAMQEAKEKVSAAAKAAQAAAAQPAGSAAAAPEKKGLMERLRSKFTRQPVSIRDRIKTKFDNPPNALQRGYRRLRKPLGDDPIHVSMEKNKGAVSAITGTASSLFTLVKDQSIEAAKKYSEAFGVLRSTSGAAAMDMDVLVGSFKKVGGQVPQSLTEVGKAMGILNRDSGLTGQKLEDMTKTLLDASRLTGTDSAAAADSAAKAMGVWGIATDGSKQMMEKFFAASRAGEVSMGDLMKRMGQASDPMKQMGLGFDQTMVLMAKWQKEGITPIEDAMKKGFPTGGITEVANQIRSAATEAEAARIATESFGSKVSGDLVTALRGGQVEFKGIADAMGASEGGILKHSKSVESFGDRFATLQNRITLALAPLGEALMPFGEAMVSVMEFITNQADILVPAITGMAAVLIGLFAPALWASAVAGWAAVAPFLPIIAVVALVGAAIAGLAYLFKYHMQTILDLVETVSTAVSSFFGDLSGSDKNLSATVQVQGNAAAQATAGSAPLQNRYHGLDYVPYDGMQARLHKGERIMTASENRAFSAAGSGGSSISITGNTFNVRQDSDIDAIARALAREIKSAGGLMA</sequence>
<name>A0A433XD83_9BACL</name>
<evidence type="ECO:0000259" key="3">
    <source>
        <dbReference type="Pfam" id="PF10145"/>
    </source>
</evidence>
<keyword evidence="2" id="KW-0812">Transmembrane</keyword>
<keyword evidence="2" id="KW-0472">Membrane</keyword>
<protein>
    <recommendedName>
        <fullName evidence="3">Phage tail tape measure protein domain-containing protein</fullName>
    </recommendedName>
</protein>
<proteinExistence type="predicted"/>
<feature type="coiled-coil region" evidence="1">
    <location>
        <begin position="68"/>
        <end position="142"/>
    </location>
</feature>
<feature type="transmembrane region" description="Helical" evidence="2">
    <location>
        <begin position="513"/>
        <end position="535"/>
    </location>
</feature>
<dbReference type="RefSeq" id="WP_127199198.1">
    <property type="nucleotide sequence ID" value="NZ_RZNX01000003.1"/>
</dbReference>
<dbReference type="OrthoDB" id="90760at2"/>
<dbReference type="Proteomes" id="UP000272464">
    <property type="component" value="Unassembled WGS sequence"/>
</dbReference>
<keyword evidence="2" id="KW-1133">Transmembrane helix</keyword>
<dbReference type="AlphaFoldDB" id="A0A433XD83"/>
<accession>A0A433XD83</accession>
<evidence type="ECO:0000313" key="5">
    <source>
        <dbReference type="Proteomes" id="UP000272464"/>
    </source>
</evidence>
<keyword evidence="1" id="KW-0175">Coiled coil</keyword>
<gene>
    <name evidence="4" type="ORF">EJP77_10565</name>
</gene>
<comment type="caution">
    <text evidence="4">The sequence shown here is derived from an EMBL/GenBank/DDBJ whole genome shotgun (WGS) entry which is preliminary data.</text>
</comment>
<organism evidence="4 5">
    <name type="scientific">Paenibacillus zeisoli</name>
    <dbReference type="NCBI Taxonomy" id="2496267"/>
    <lineage>
        <taxon>Bacteria</taxon>
        <taxon>Bacillati</taxon>
        <taxon>Bacillota</taxon>
        <taxon>Bacilli</taxon>
        <taxon>Bacillales</taxon>
        <taxon>Paenibacillaceae</taxon>
        <taxon>Paenibacillus</taxon>
    </lineage>
</organism>
<dbReference type="InterPro" id="IPR010090">
    <property type="entry name" value="Phage_tape_meas"/>
</dbReference>
<evidence type="ECO:0000256" key="2">
    <source>
        <dbReference type="SAM" id="Phobius"/>
    </source>
</evidence>
<dbReference type="Pfam" id="PF10145">
    <property type="entry name" value="PhageMin_Tail"/>
    <property type="match status" value="1"/>
</dbReference>
<reference evidence="4 5" key="1">
    <citation type="submission" date="2018-12" db="EMBL/GenBank/DDBJ databases">
        <authorList>
            <person name="Sun L."/>
            <person name="Chen Z."/>
        </authorList>
    </citation>
    <scope>NUCLEOTIDE SEQUENCE [LARGE SCALE GENOMIC DNA]</scope>
    <source>
        <strain evidence="4 5">3-5-3</strain>
    </source>
</reference>
<keyword evidence="5" id="KW-1185">Reference proteome</keyword>
<evidence type="ECO:0000256" key="1">
    <source>
        <dbReference type="SAM" id="Coils"/>
    </source>
</evidence>
<evidence type="ECO:0000313" key="4">
    <source>
        <dbReference type="EMBL" id="RUT31818.1"/>
    </source>
</evidence>
<feature type="domain" description="Phage tail tape measure protein" evidence="3">
    <location>
        <begin position="264"/>
        <end position="390"/>
    </location>
</feature>
<dbReference type="EMBL" id="RZNX01000003">
    <property type="protein sequence ID" value="RUT31818.1"/>
    <property type="molecule type" value="Genomic_DNA"/>
</dbReference>
<feature type="transmembrane region" description="Helical" evidence="2">
    <location>
        <begin position="547"/>
        <end position="568"/>
    </location>
</feature>